<dbReference type="EMBL" id="JACCKB010000205">
    <property type="protein sequence ID" value="NYZ69969.1"/>
    <property type="molecule type" value="Genomic_DNA"/>
</dbReference>
<reference evidence="1 2" key="1">
    <citation type="submission" date="2020-07" db="EMBL/GenBank/DDBJ databases">
        <title>Endozoicomonas sp. nov., isolated from sediment.</title>
        <authorList>
            <person name="Gu T."/>
        </authorList>
    </citation>
    <scope>NUCLEOTIDE SEQUENCE [LARGE SCALE GENOMIC DNA]</scope>
    <source>
        <strain evidence="1 2">SM1973</strain>
    </source>
</reference>
<evidence type="ECO:0000313" key="1">
    <source>
        <dbReference type="EMBL" id="NYZ69969.1"/>
    </source>
</evidence>
<gene>
    <name evidence="1" type="ORF">H0A36_28555</name>
</gene>
<organism evidence="1 2">
    <name type="scientific">Spartinivicinus marinus</name>
    <dbReference type="NCBI Taxonomy" id="2994442"/>
    <lineage>
        <taxon>Bacteria</taxon>
        <taxon>Pseudomonadati</taxon>
        <taxon>Pseudomonadota</taxon>
        <taxon>Gammaproteobacteria</taxon>
        <taxon>Oceanospirillales</taxon>
        <taxon>Zooshikellaceae</taxon>
        <taxon>Spartinivicinus</taxon>
    </lineage>
</organism>
<sequence>MKNLDITNNDFERISWHDNMIHGFSFDVNAEEFRSDLIIDIDYIVEWSCDDESEFKISPSFLTFHDITDLYINIDWGESGFMNAASGIFIIDIQRKSVETKLRMKNYYKWTIILNDKNHSISFGASGFTQKAYIDPVSTDIQYLKKNQRIV</sequence>
<evidence type="ECO:0000313" key="2">
    <source>
        <dbReference type="Proteomes" id="UP000569732"/>
    </source>
</evidence>
<dbReference type="AlphaFoldDB" id="A0A853IAK6"/>
<proteinExistence type="predicted"/>
<accession>A0A853IAK6</accession>
<dbReference type="RefSeq" id="WP_180571923.1">
    <property type="nucleotide sequence ID" value="NZ_JACCKB010000205.1"/>
</dbReference>
<dbReference type="Proteomes" id="UP000569732">
    <property type="component" value="Unassembled WGS sequence"/>
</dbReference>
<name>A0A853IAK6_9GAMM</name>
<comment type="caution">
    <text evidence="1">The sequence shown here is derived from an EMBL/GenBank/DDBJ whole genome shotgun (WGS) entry which is preliminary data.</text>
</comment>
<protein>
    <submittedName>
        <fullName evidence="1">Uncharacterized protein</fullName>
    </submittedName>
</protein>
<keyword evidence="2" id="KW-1185">Reference proteome</keyword>